<dbReference type="EMBL" id="CP159342">
    <property type="protein sequence ID" value="XCH74172.1"/>
    <property type="molecule type" value="Genomic_DNA"/>
</dbReference>
<organism evidence="2">
    <name type="scientific">Micromonospora sp. CCTCC AA 2012012</name>
    <dbReference type="NCBI Taxonomy" id="3111921"/>
    <lineage>
        <taxon>Bacteria</taxon>
        <taxon>Bacillati</taxon>
        <taxon>Actinomycetota</taxon>
        <taxon>Actinomycetes</taxon>
        <taxon>Micromonosporales</taxon>
        <taxon>Micromonosporaceae</taxon>
        <taxon>Micromonospora</taxon>
    </lineage>
</organism>
<accession>A0AAU8HG61</accession>
<gene>
    <name evidence="2" type="ORF">ABUL08_28560</name>
    <name evidence="1" type="ORF">VK199_28475</name>
</gene>
<protein>
    <submittedName>
        <fullName evidence="2">DUF6182 family protein</fullName>
    </submittedName>
</protein>
<evidence type="ECO:0000313" key="1">
    <source>
        <dbReference type="EMBL" id="XBP93474.1"/>
    </source>
</evidence>
<dbReference type="RefSeq" id="WP_350933136.1">
    <property type="nucleotide sequence ID" value="NZ_CP157762.1"/>
</dbReference>
<name>A0AAU8HG61_9ACTN</name>
<dbReference type="AlphaFoldDB" id="A0AAU8HG61"/>
<dbReference type="InterPro" id="IPR045754">
    <property type="entry name" value="DUF6182"/>
</dbReference>
<dbReference type="Pfam" id="PF19680">
    <property type="entry name" value="DUF6182"/>
    <property type="match status" value="1"/>
</dbReference>
<dbReference type="EMBL" id="CP157762">
    <property type="protein sequence ID" value="XBP93474.1"/>
    <property type="molecule type" value="Genomic_DNA"/>
</dbReference>
<reference evidence="2" key="2">
    <citation type="submission" date="2024-06" db="EMBL/GenBank/DDBJ databases">
        <title>Micromonospora mangrovi CCTCC AA 2012012 genome sequences.</title>
        <authorList>
            <person name="Gao J."/>
        </authorList>
    </citation>
    <scope>NUCLEOTIDE SEQUENCE</scope>
    <source>
        <strain evidence="2">CCTCC AA 2012012</strain>
    </source>
</reference>
<evidence type="ECO:0000313" key="2">
    <source>
        <dbReference type="EMBL" id="XCH74172.1"/>
    </source>
</evidence>
<reference evidence="1" key="1">
    <citation type="submission" date="2024-01" db="EMBL/GenBank/DDBJ databases">
        <title>The genome sequence of Micromonospora mangrovi CCTCC AA 2012012.</title>
        <authorList>
            <person name="Gao J."/>
        </authorList>
    </citation>
    <scope>NUCLEOTIDE SEQUENCE</scope>
    <source>
        <strain evidence="1">CCTCC AA 2012012</strain>
    </source>
</reference>
<proteinExistence type="predicted"/>
<sequence>MITHDRLAADLLAERLTWVGNDSAGDADATVLVVLRALDLVDLVHGTRAFVADLDPADAARWRRSYTRTRFLFGNPSSLGDQHAPRRSRRATAAWLGPYRDSTPGVARLLKPVTGRMPPLPRTVRVPGIGRARRLEIAMGASVVDYLVHLHHTLAEAALMGRLAPEEPLLLRHRADLADRADSPAAYARVLPDPDAPDGLRLHTWLSPR</sequence>